<comment type="caution">
    <text evidence="1">The sequence shown here is derived from an EMBL/GenBank/DDBJ whole genome shotgun (WGS) entry which is preliminary data.</text>
</comment>
<sequence length="68" mass="7794">MPAIDFLQEWQRAEAACIAAYQAMYAKVRKGVAVSTDEMEHLAQLSQEARVRYHRYLEQVAGTELPRP</sequence>
<dbReference type="EMBL" id="PEOG01000001">
    <property type="protein sequence ID" value="PIM55263.1"/>
    <property type="molecule type" value="Genomic_DNA"/>
</dbReference>
<name>A0A2G9CFQ7_9BURK</name>
<protein>
    <submittedName>
        <fullName evidence="1">Uncharacterized protein</fullName>
    </submittedName>
</protein>
<proteinExistence type="predicted"/>
<dbReference type="RefSeq" id="WP_099859453.1">
    <property type="nucleotide sequence ID" value="NZ_PEOG01000001.1"/>
</dbReference>
<evidence type="ECO:0000313" key="1">
    <source>
        <dbReference type="EMBL" id="PIM55263.1"/>
    </source>
</evidence>
<accession>A0A2G9CFQ7</accession>
<reference evidence="1 2" key="1">
    <citation type="submission" date="2017-11" db="EMBL/GenBank/DDBJ databases">
        <title>Draft genome sequence of Mitsuaria sp. HWN-4.</title>
        <authorList>
            <person name="Gundlapally S.R."/>
        </authorList>
    </citation>
    <scope>NUCLEOTIDE SEQUENCE [LARGE SCALE GENOMIC DNA]</scope>
    <source>
        <strain evidence="1 2">HWN-4</strain>
    </source>
</reference>
<dbReference type="Proteomes" id="UP000231501">
    <property type="component" value="Unassembled WGS sequence"/>
</dbReference>
<dbReference type="AlphaFoldDB" id="A0A2G9CFQ7"/>
<keyword evidence="2" id="KW-1185">Reference proteome</keyword>
<evidence type="ECO:0000313" key="2">
    <source>
        <dbReference type="Proteomes" id="UP000231501"/>
    </source>
</evidence>
<gene>
    <name evidence="1" type="ORF">CS062_00060</name>
</gene>
<organism evidence="1 2">
    <name type="scientific">Roseateles chitinivorans</name>
    <dbReference type="NCBI Taxonomy" id="2917965"/>
    <lineage>
        <taxon>Bacteria</taxon>
        <taxon>Pseudomonadati</taxon>
        <taxon>Pseudomonadota</taxon>
        <taxon>Betaproteobacteria</taxon>
        <taxon>Burkholderiales</taxon>
        <taxon>Sphaerotilaceae</taxon>
        <taxon>Roseateles</taxon>
    </lineage>
</organism>